<feature type="region of interest" description="Disordered" evidence="1">
    <location>
        <begin position="23"/>
        <end position="51"/>
    </location>
</feature>
<dbReference type="Proteomes" id="UP000887565">
    <property type="component" value="Unplaced"/>
</dbReference>
<keyword evidence="3" id="KW-1185">Reference proteome</keyword>
<accession>A0A915K036</accession>
<evidence type="ECO:0000313" key="3">
    <source>
        <dbReference type="Proteomes" id="UP000887565"/>
    </source>
</evidence>
<dbReference type="AlphaFoldDB" id="A0A915K036"/>
<evidence type="ECO:0000313" key="4">
    <source>
        <dbReference type="WBParaSite" id="nRc.2.0.1.t32136-RA"/>
    </source>
</evidence>
<sequence length="72" mass="8084">FFLSPEDLILLLLKLAVKGYPHVSDSQVSDPLVSDSQMSDSQMSDSIVNDSQHPSKMLRFAMAWLTNTHCEM</sequence>
<organism evidence="3 4">
    <name type="scientific">Romanomermis culicivorax</name>
    <name type="common">Nematode worm</name>
    <dbReference type="NCBI Taxonomy" id="13658"/>
    <lineage>
        <taxon>Eukaryota</taxon>
        <taxon>Metazoa</taxon>
        <taxon>Ecdysozoa</taxon>
        <taxon>Nematoda</taxon>
        <taxon>Enoplea</taxon>
        <taxon>Dorylaimia</taxon>
        <taxon>Mermithida</taxon>
        <taxon>Mermithoidea</taxon>
        <taxon>Mermithidae</taxon>
        <taxon>Romanomermis</taxon>
    </lineage>
</organism>
<feature type="signal peptide" evidence="2">
    <location>
        <begin position="1"/>
        <end position="19"/>
    </location>
</feature>
<name>A0A915K036_ROMCU</name>
<keyword evidence="2" id="KW-0732">Signal</keyword>
<reference evidence="4" key="1">
    <citation type="submission" date="2022-11" db="UniProtKB">
        <authorList>
            <consortium name="WormBaseParasite"/>
        </authorList>
    </citation>
    <scope>IDENTIFICATION</scope>
</reference>
<protein>
    <submittedName>
        <fullName evidence="4">Uncharacterized protein</fullName>
    </submittedName>
</protein>
<dbReference type="WBParaSite" id="nRc.2.0.1.t32136-RA">
    <property type="protein sequence ID" value="nRc.2.0.1.t32136-RA"/>
    <property type="gene ID" value="nRc.2.0.1.g32136"/>
</dbReference>
<proteinExistence type="predicted"/>
<evidence type="ECO:0000256" key="2">
    <source>
        <dbReference type="SAM" id="SignalP"/>
    </source>
</evidence>
<evidence type="ECO:0000256" key="1">
    <source>
        <dbReference type="SAM" id="MobiDB-lite"/>
    </source>
</evidence>
<feature type="chain" id="PRO_5037318234" evidence="2">
    <location>
        <begin position="20"/>
        <end position="72"/>
    </location>
</feature>
<feature type="compositionally biased region" description="Low complexity" evidence="1">
    <location>
        <begin position="34"/>
        <end position="46"/>
    </location>
</feature>